<keyword evidence="3" id="KW-0175">Coiled coil</keyword>
<dbReference type="InterPro" id="IPR010886">
    <property type="entry name" value="Hc1"/>
</dbReference>
<accession>A0A316E8F5</accession>
<dbReference type="Pfam" id="PF07432">
    <property type="entry name" value="Hc1"/>
    <property type="match status" value="1"/>
</dbReference>
<dbReference type="OrthoDB" id="9808717at2"/>
<feature type="coiled-coil region" evidence="3">
    <location>
        <begin position="30"/>
        <end position="57"/>
    </location>
</feature>
<dbReference type="Proteomes" id="UP000245489">
    <property type="component" value="Unassembled WGS sequence"/>
</dbReference>
<name>A0A316E8F5_9BACT</name>
<dbReference type="RefSeq" id="WP_109742615.1">
    <property type="nucleotide sequence ID" value="NZ_QGGO01000008.1"/>
</dbReference>
<evidence type="ECO:0008006" key="6">
    <source>
        <dbReference type="Google" id="ProtNLM"/>
    </source>
</evidence>
<keyword evidence="5" id="KW-1185">Reference proteome</keyword>
<dbReference type="GO" id="GO:0003677">
    <property type="term" value="F:DNA binding"/>
    <property type="evidence" value="ECO:0007669"/>
    <property type="project" value="InterPro"/>
</dbReference>
<dbReference type="AlphaFoldDB" id="A0A316E8F5"/>
<sequence length="62" mass="7191">MYEKLKADFVAQKAQFASIEKDFEKFLEGNDSAGTRVRKAQQEIKRLAQEIRTQTQNIKNNS</sequence>
<comment type="similarity">
    <text evidence="2">Belongs to the histone H1/H5 family. HCT subfamily.</text>
</comment>
<comment type="function">
    <text evidence="1">Might have a role analogous to that of eukaryotic histone proteins.</text>
</comment>
<protein>
    <recommendedName>
        <fullName evidence="6">Histone H1-like protein Hc1</fullName>
    </recommendedName>
</protein>
<evidence type="ECO:0000256" key="1">
    <source>
        <dbReference type="ARBA" id="ARBA00002333"/>
    </source>
</evidence>
<organism evidence="4 5">
    <name type="scientific">Arcicella aurantiaca</name>
    <dbReference type="NCBI Taxonomy" id="591202"/>
    <lineage>
        <taxon>Bacteria</taxon>
        <taxon>Pseudomonadati</taxon>
        <taxon>Bacteroidota</taxon>
        <taxon>Cytophagia</taxon>
        <taxon>Cytophagales</taxon>
        <taxon>Flectobacillaceae</taxon>
        <taxon>Arcicella</taxon>
    </lineage>
</organism>
<comment type="caution">
    <text evidence="4">The sequence shown here is derived from an EMBL/GenBank/DDBJ whole genome shotgun (WGS) entry which is preliminary data.</text>
</comment>
<dbReference type="EMBL" id="QGGO01000008">
    <property type="protein sequence ID" value="PWK27043.1"/>
    <property type="molecule type" value="Genomic_DNA"/>
</dbReference>
<evidence type="ECO:0000313" key="5">
    <source>
        <dbReference type="Proteomes" id="UP000245489"/>
    </source>
</evidence>
<dbReference type="GO" id="GO:0030527">
    <property type="term" value="F:structural constituent of chromatin"/>
    <property type="evidence" value="ECO:0007669"/>
    <property type="project" value="InterPro"/>
</dbReference>
<proteinExistence type="inferred from homology"/>
<gene>
    <name evidence="4" type="ORF">LV89_01855</name>
</gene>
<evidence type="ECO:0000256" key="3">
    <source>
        <dbReference type="SAM" id="Coils"/>
    </source>
</evidence>
<evidence type="ECO:0000256" key="2">
    <source>
        <dbReference type="ARBA" id="ARBA00008424"/>
    </source>
</evidence>
<reference evidence="4 5" key="1">
    <citation type="submission" date="2018-05" db="EMBL/GenBank/DDBJ databases">
        <title>Genomic Encyclopedia of Archaeal and Bacterial Type Strains, Phase II (KMG-II): from individual species to whole genera.</title>
        <authorList>
            <person name="Goeker M."/>
        </authorList>
    </citation>
    <scope>NUCLEOTIDE SEQUENCE [LARGE SCALE GENOMIC DNA]</scope>
    <source>
        <strain evidence="4 5">DSM 22214</strain>
    </source>
</reference>
<evidence type="ECO:0000313" key="4">
    <source>
        <dbReference type="EMBL" id="PWK27043.1"/>
    </source>
</evidence>